<reference evidence="1 2" key="1">
    <citation type="submission" date="2013-02" db="EMBL/GenBank/DDBJ databases">
        <title>The Genome Sequence of Acinetobacter calcoaceticus CIP 81.8.</title>
        <authorList>
            <consortium name="The Broad Institute Genome Sequencing Platform"/>
            <consortium name="The Broad Institute Genome Sequencing Center for Infectious Disease"/>
            <person name="Cerqueira G."/>
            <person name="Feldgarden M."/>
            <person name="Courvalin P."/>
            <person name="Perichon B."/>
            <person name="Grillot-Courvalin C."/>
            <person name="Clermont D."/>
            <person name="Rocha E."/>
            <person name="Yoon E.-J."/>
            <person name="Nemec A."/>
            <person name="Walker B."/>
            <person name="Young S.K."/>
            <person name="Zeng Q."/>
            <person name="Gargeya S."/>
            <person name="Fitzgerald M."/>
            <person name="Haas B."/>
            <person name="Abouelleil A."/>
            <person name="Alvarado L."/>
            <person name="Arachchi H.M."/>
            <person name="Berlin A.M."/>
            <person name="Chapman S.B."/>
            <person name="Dewar J."/>
            <person name="Goldberg J."/>
            <person name="Griggs A."/>
            <person name="Gujja S."/>
            <person name="Hansen M."/>
            <person name="Howarth C."/>
            <person name="Imamovic A."/>
            <person name="Larimer J."/>
            <person name="McCowan C."/>
            <person name="Murphy C."/>
            <person name="Neiman D."/>
            <person name="Pearson M."/>
            <person name="Priest M."/>
            <person name="Roberts A."/>
            <person name="Saif S."/>
            <person name="Shea T."/>
            <person name="Sisk P."/>
            <person name="Sykes S."/>
            <person name="Wortman J."/>
            <person name="Nusbaum C."/>
            <person name="Birren B."/>
        </authorList>
    </citation>
    <scope>NUCLEOTIDE SEQUENCE [LARGE SCALE GENOMIC DNA]</scope>
    <source>
        <strain evidence="1 2">CIP 81.8</strain>
    </source>
</reference>
<comment type="caution">
    <text evidence="1">The sequence shown here is derived from an EMBL/GenBank/DDBJ whole genome shotgun (WGS) entry which is preliminary data.</text>
</comment>
<sequence length="337" mass="39048">MSIKVYDVAYDNVIKSHFAIGSTSYSYAIDELFHLIDKLKIQRKLLENKIYKRLENDLKVGCIMPPITVAFISEENLQNPHEIKNYINQNIKNAFILDGIQRLSTLNRISKEIHQDVLDRGIITLNILICPSMDNLLYRMITLNNGQKPMTPKHQIEILTTNDPIFNSLEMRLTTEREGYTKDTISRADIVKAYLAYISNSTNIDNNKIIESKLEELIAENIMTSFDDKEVDFTDIIKLISSFIDDDDELLKWFKVSNNLIGFCVGIRNSYNVLDEESIEGFKDNIKIFDEALKSFDSSKIKIGMYRRNAVKEFIYSYDFLQNKSVNEVLDYISNKI</sequence>
<evidence type="ECO:0008006" key="3">
    <source>
        <dbReference type="Google" id="ProtNLM"/>
    </source>
</evidence>
<name>A0ABP2UC26_ACICA</name>
<evidence type="ECO:0000313" key="1">
    <source>
        <dbReference type="EMBL" id="ENV97593.1"/>
    </source>
</evidence>
<dbReference type="Proteomes" id="UP000013024">
    <property type="component" value="Unassembled WGS sequence"/>
</dbReference>
<organism evidence="1 2">
    <name type="scientific">Acinetobacter calcoaceticus DSM 30006 = CIP 81.8</name>
    <dbReference type="NCBI Taxonomy" id="981331"/>
    <lineage>
        <taxon>Bacteria</taxon>
        <taxon>Pseudomonadati</taxon>
        <taxon>Pseudomonadota</taxon>
        <taxon>Gammaproteobacteria</taxon>
        <taxon>Moraxellales</taxon>
        <taxon>Moraxellaceae</taxon>
        <taxon>Acinetobacter</taxon>
        <taxon>Acinetobacter calcoaceticus/baumannii complex</taxon>
    </lineage>
</organism>
<keyword evidence="2" id="KW-1185">Reference proteome</keyword>
<gene>
    <name evidence="1" type="ORF">F936_03234</name>
</gene>
<dbReference type="GeneID" id="92918409"/>
<evidence type="ECO:0000313" key="2">
    <source>
        <dbReference type="Proteomes" id="UP000013024"/>
    </source>
</evidence>
<proteinExistence type="predicted"/>
<protein>
    <recommendedName>
        <fullName evidence="3">DUF262 domain-containing protein</fullName>
    </recommendedName>
</protein>
<dbReference type="RefSeq" id="WP_005048873.1">
    <property type="nucleotide sequence ID" value="NZ_KB849780.1"/>
</dbReference>
<accession>A0ABP2UC26</accession>
<dbReference type="EMBL" id="APQI01000006">
    <property type="protein sequence ID" value="ENV97593.1"/>
    <property type="molecule type" value="Genomic_DNA"/>
</dbReference>